<dbReference type="RefSeq" id="WP_050005531.1">
    <property type="nucleotide sequence ID" value="NZ_CAUGKH010000026.1"/>
</dbReference>
<dbReference type="GeneID" id="42857097"/>
<dbReference type="Proteomes" id="UP000032483">
    <property type="component" value="Unassembled WGS sequence"/>
</dbReference>
<name>A0A0D8IZL9_9FIRM</name>
<evidence type="ECO:0000256" key="1">
    <source>
        <dbReference type="SAM" id="MobiDB-lite"/>
    </source>
</evidence>
<dbReference type="AlphaFoldDB" id="A0A0D8IZL9"/>
<organism evidence="3 4">
    <name type="scientific">Ruthenibacterium lactatiformans</name>
    <dbReference type="NCBI Taxonomy" id="1550024"/>
    <lineage>
        <taxon>Bacteria</taxon>
        <taxon>Bacillati</taxon>
        <taxon>Bacillota</taxon>
        <taxon>Clostridia</taxon>
        <taxon>Eubacteriales</taxon>
        <taxon>Oscillospiraceae</taxon>
        <taxon>Ruthenibacterium</taxon>
    </lineage>
</organism>
<feature type="signal peptide" evidence="2">
    <location>
        <begin position="1"/>
        <end position="32"/>
    </location>
</feature>
<feature type="region of interest" description="Disordered" evidence="1">
    <location>
        <begin position="64"/>
        <end position="95"/>
    </location>
</feature>
<protein>
    <recommendedName>
        <fullName evidence="5">Copper resistance protein NlpE</fullName>
    </recommendedName>
</protein>
<evidence type="ECO:0000256" key="2">
    <source>
        <dbReference type="SAM" id="SignalP"/>
    </source>
</evidence>
<comment type="caution">
    <text evidence="3">The sequence shown here is derived from an EMBL/GenBank/DDBJ whole genome shotgun (WGS) entry which is preliminary data.</text>
</comment>
<evidence type="ECO:0008006" key="5">
    <source>
        <dbReference type="Google" id="ProtNLM"/>
    </source>
</evidence>
<keyword evidence="2" id="KW-0732">Signal</keyword>
<sequence length="178" mass="18626">MIQEKGKRRARRAPALLAAYLALALLAGCAGGAGSSAAEQNSASSSGAAESALSAPAAPQETVFSGASSSCLPSEPPEDAPETLGPGHFTSVQDRAEGEQDPYLELYADGTFMFMCNVYQGMTTYLGTWSYESGVLTLTRPSAEETYVFFAQDADTLLMHSGDLVMTQPGAVLTRLAQ</sequence>
<keyword evidence="4" id="KW-1185">Reference proteome</keyword>
<evidence type="ECO:0000313" key="3">
    <source>
        <dbReference type="EMBL" id="KJF39721.1"/>
    </source>
</evidence>
<dbReference type="PROSITE" id="PS51257">
    <property type="entry name" value="PROKAR_LIPOPROTEIN"/>
    <property type="match status" value="1"/>
</dbReference>
<feature type="chain" id="PRO_5038411063" description="Copper resistance protein NlpE" evidence="2">
    <location>
        <begin position="33"/>
        <end position="178"/>
    </location>
</feature>
<proteinExistence type="predicted"/>
<accession>A0A0D8IZL9</accession>
<gene>
    <name evidence="3" type="ORF">TQ39_10940</name>
</gene>
<reference evidence="3" key="1">
    <citation type="submission" date="2015-02" db="EMBL/GenBank/DDBJ databases">
        <title>A novel member of the family Ruminococcaceae isolated from human feces.</title>
        <authorList>
            <person name="Shkoporov A.N."/>
            <person name="Chaplin A.V."/>
            <person name="Motuzova O.V."/>
            <person name="Kafarskaia L.I."/>
            <person name="Khokhlova E.V."/>
            <person name="Efimov B.A."/>
        </authorList>
    </citation>
    <scope>NUCLEOTIDE SEQUENCE [LARGE SCALE GENOMIC DNA]</scope>
    <source>
        <strain evidence="3">585-1</strain>
    </source>
</reference>
<dbReference type="EMBL" id="JXXK01000014">
    <property type="protein sequence ID" value="KJF39721.1"/>
    <property type="molecule type" value="Genomic_DNA"/>
</dbReference>
<evidence type="ECO:0000313" key="4">
    <source>
        <dbReference type="Proteomes" id="UP000032483"/>
    </source>
</evidence>